<accession>A0A6I8M3Q4</accession>
<keyword evidence="1" id="KW-0812">Transmembrane</keyword>
<evidence type="ECO:0000313" key="2">
    <source>
        <dbReference type="EMBL" id="VVJ23361.1"/>
    </source>
</evidence>
<gene>
    <name evidence="2" type="ORF">AA23TX_08259</name>
</gene>
<proteinExistence type="predicted"/>
<organism evidence="2 3">
    <name type="scientific">Amycolatopsis camponoti</name>
    <dbReference type="NCBI Taxonomy" id="2606593"/>
    <lineage>
        <taxon>Bacteria</taxon>
        <taxon>Bacillati</taxon>
        <taxon>Actinomycetota</taxon>
        <taxon>Actinomycetes</taxon>
        <taxon>Pseudonocardiales</taxon>
        <taxon>Pseudonocardiaceae</taxon>
        <taxon>Amycolatopsis</taxon>
    </lineage>
</organism>
<dbReference type="AlphaFoldDB" id="A0A6I8M3Q4"/>
<feature type="transmembrane region" description="Helical" evidence="1">
    <location>
        <begin position="6"/>
        <end position="23"/>
    </location>
</feature>
<sequence>MSWITPIVGLLGTFLGAFITWWTERRRWRREQHAKRVELRRVIYGDYLAALHAASEGIREVSETDEAAESRLVASREAFRVGKIYAVREQVELLAPDEVVKVAKLAFRQLRALRDLAGAEEPRKSRHYNPVLVEYGVILERLRNRMREDLDMPAIVVRKSEAAT</sequence>
<keyword evidence="1" id="KW-1133">Transmembrane helix</keyword>
<keyword evidence="3" id="KW-1185">Reference proteome</keyword>
<protein>
    <submittedName>
        <fullName evidence="2">Uncharacterized protein</fullName>
    </submittedName>
</protein>
<dbReference type="RefSeq" id="WP_155548188.1">
    <property type="nucleotide sequence ID" value="NZ_CABVGP010000003.1"/>
</dbReference>
<dbReference type="EMBL" id="CABVGP010000003">
    <property type="protein sequence ID" value="VVJ23361.1"/>
    <property type="molecule type" value="Genomic_DNA"/>
</dbReference>
<keyword evidence="1" id="KW-0472">Membrane</keyword>
<name>A0A6I8M3Q4_9PSEU</name>
<reference evidence="2 3" key="1">
    <citation type="submission" date="2019-09" db="EMBL/GenBank/DDBJ databases">
        <authorList>
            <person name="Leyn A S."/>
        </authorList>
    </citation>
    <scope>NUCLEOTIDE SEQUENCE [LARGE SCALE GENOMIC DNA]</scope>
    <source>
        <strain evidence="2">AA231_1</strain>
    </source>
</reference>
<evidence type="ECO:0000313" key="3">
    <source>
        <dbReference type="Proteomes" id="UP000399805"/>
    </source>
</evidence>
<evidence type="ECO:0000256" key="1">
    <source>
        <dbReference type="SAM" id="Phobius"/>
    </source>
</evidence>
<dbReference type="Proteomes" id="UP000399805">
    <property type="component" value="Unassembled WGS sequence"/>
</dbReference>